<gene>
    <name evidence="10" type="ORF">KQ657_004113</name>
</gene>
<reference evidence="10" key="1">
    <citation type="submission" date="2021-03" db="EMBL/GenBank/DDBJ databases">
        <authorList>
            <person name="Palmer J.M."/>
        </authorList>
    </citation>
    <scope>NUCLEOTIDE SEQUENCE</scope>
    <source>
        <strain evidence="10">ARV_011</strain>
    </source>
</reference>
<dbReference type="Gene3D" id="1.20.5.340">
    <property type="match status" value="1"/>
</dbReference>
<dbReference type="AlphaFoldDB" id="A0A9P8AJP8"/>
<name>A0A9P8AJP8_9ASCO</name>
<dbReference type="InterPro" id="IPR024461">
    <property type="entry name" value="CCDC90-like"/>
</dbReference>
<keyword evidence="4 9" id="KW-1133">Transmembrane helix</keyword>
<protein>
    <submittedName>
        <fullName evidence="10">Uncharacterized protein</fullName>
    </submittedName>
</protein>
<evidence type="ECO:0000256" key="1">
    <source>
        <dbReference type="ARBA" id="ARBA00004173"/>
    </source>
</evidence>
<evidence type="ECO:0000313" key="11">
    <source>
        <dbReference type="Proteomes" id="UP000790833"/>
    </source>
</evidence>
<keyword evidence="7 9" id="KW-0472">Membrane</keyword>
<dbReference type="GO" id="GO:0016020">
    <property type="term" value="C:membrane"/>
    <property type="evidence" value="ECO:0007669"/>
    <property type="project" value="UniProtKB-SubCell"/>
</dbReference>
<evidence type="ECO:0000313" key="10">
    <source>
        <dbReference type="EMBL" id="KAG7195001.1"/>
    </source>
</evidence>
<evidence type="ECO:0000256" key="7">
    <source>
        <dbReference type="ARBA" id="ARBA00023136"/>
    </source>
</evidence>
<dbReference type="RefSeq" id="XP_043050548.1">
    <property type="nucleotide sequence ID" value="XM_043194797.1"/>
</dbReference>
<accession>A0A9P8AJP8</accession>
<keyword evidence="5" id="KW-0175">Coiled coil</keyword>
<evidence type="ECO:0000256" key="8">
    <source>
        <dbReference type="SAM" id="MobiDB-lite"/>
    </source>
</evidence>
<evidence type="ECO:0000256" key="5">
    <source>
        <dbReference type="ARBA" id="ARBA00023054"/>
    </source>
</evidence>
<keyword evidence="3 9" id="KW-0812">Transmembrane</keyword>
<keyword evidence="11" id="KW-1185">Reference proteome</keyword>
<evidence type="ECO:0000256" key="6">
    <source>
        <dbReference type="ARBA" id="ARBA00023128"/>
    </source>
</evidence>
<evidence type="ECO:0000256" key="2">
    <source>
        <dbReference type="ARBA" id="ARBA00004370"/>
    </source>
</evidence>
<feature type="transmembrane region" description="Helical" evidence="9">
    <location>
        <begin position="311"/>
        <end position="330"/>
    </location>
</feature>
<comment type="caution">
    <text evidence="10">The sequence shown here is derived from an EMBL/GenBank/DDBJ whole genome shotgun (WGS) entry which is preliminary data.</text>
</comment>
<dbReference type="GeneID" id="66117487"/>
<dbReference type="PANTHER" id="PTHR14360">
    <property type="entry name" value="PROTEIN FMP32, MITOCHONDRIAL"/>
    <property type="match status" value="1"/>
</dbReference>
<dbReference type="Proteomes" id="UP000790833">
    <property type="component" value="Unassembled WGS sequence"/>
</dbReference>
<evidence type="ECO:0000256" key="3">
    <source>
        <dbReference type="ARBA" id="ARBA00022692"/>
    </source>
</evidence>
<comment type="subcellular location">
    <subcellularLocation>
        <location evidence="2">Membrane</location>
    </subcellularLocation>
    <subcellularLocation>
        <location evidence="1">Mitochondrion</location>
    </subcellularLocation>
</comment>
<evidence type="ECO:0000256" key="9">
    <source>
        <dbReference type="SAM" id="Phobius"/>
    </source>
</evidence>
<organism evidence="10 11">
    <name type="scientific">Scheffersomyces spartinae</name>
    <dbReference type="NCBI Taxonomy" id="45513"/>
    <lineage>
        <taxon>Eukaryota</taxon>
        <taxon>Fungi</taxon>
        <taxon>Dikarya</taxon>
        <taxon>Ascomycota</taxon>
        <taxon>Saccharomycotina</taxon>
        <taxon>Pichiomycetes</taxon>
        <taxon>Debaryomycetaceae</taxon>
        <taxon>Scheffersomyces</taxon>
    </lineage>
</organism>
<dbReference type="GO" id="GO:0005739">
    <property type="term" value="C:mitochondrion"/>
    <property type="evidence" value="ECO:0007669"/>
    <property type="project" value="UniProtKB-SubCell"/>
</dbReference>
<evidence type="ECO:0000256" key="4">
    <source>
        <dbReference type="ARBA" id="ARBA00022989"/>
    </source>
</evidence>
<proteinExistence type="predicted"/>
<feature type="region of interest" description="Disordered" evidence="8">
    <location>
        <begin position="43"/>
        <end position="134"/>
    </location>
</feature>
<dbReference type="OrthoDB" id="5424147at2759"/>
<feature type="compositionally biased region" description="Basic and acidic residues" evidence="8">
    <location>
        <begin position="119"/>
        <end position="134"/>
    </location>
</feature>
<dbReference type="PANTHER" id="PTHR14360:SF12">
    <property type="entry name" value="MOZ PROTEIN REPRESENTS A CHROMATIN-ASSOCIATED ACETYLTRANSFERASE"/>
    <property type="match status" value="1"/>
</dbReference>
<feature type="compositionally biased region" description="Basic and acidic residues" evidence="8">
    <location>
        <begin position="52"/>
        <end position="103"/>
    </location>
</feature>
<dbReference type="Pfam" id="PF07798">
    <property type="entry name" value="CCDC90-like"/>
    <property type="match status" value="1"/>
</dbReference>
<sequence length="368" mass="42665">MHMFKSALSSFPGSLLSQTRLGSHLLPKGRLYSSQNRLLKEAAGPGTSFKSEGNKDTNSKQDKISNDDDHIEQDTKETRTPTTEERLQKLNNHEHRIILDKSRAVSKHHHKNNNNDNDNPEHSSNEHEATEQAPLEDHHNCEPLIDAFNDMDPYIDTHGCFVELRNAGFTVEQADIIIKLLLCLLNDKLGKLATQYAQNYELENEQYLFESAQEELRVDVTRSRELHIHEMISLINILERDFSIISDELTTELINMKNTIEVTINDQRQENTLLSKMFILKIQEANHKITTELISSMRSEIESLRWNLSRWGLMAIITSLFMGCSIVYFNRFTRTNKQERHEFTPLVIYEPSELEEDDYHDDLDRSVV</sequence>
<dbReference type="EMBL" id="JAHMUF010000005">
    <property type="protein sequence ID" value="KAG7195001.1"/>
    <property type="molecule type" value="Genomic_DNA"/>
</dbReference>
<keyword evidence="6" id="KW-0496">Mitochondrion</keyword>